<reference evidence="8 9" key="1">
    <citation type="journal article" date="2020" name="Nature">
        <title>Bacterial chemolithoautotrophy via manganese oxidation.</title>
        <authorList>
            <person name="Yu H."/>
            <person name="Leadbetter J.R."/>
        </authorList>
    </citation>
    <scope>NUCLEOTIDE SEQUENCE [LARGE SCALE GENOMIC DNA]</scope>
    <source>
        <strain evidence="8 9">Mn-1</strain>
    </source>
</reference>
<protein>
    <recommendedName>
        <fullName evidence="7">Flagellar protein</fullName>
    </recommendedName>
</protein>
<keyword evidence="5 7" id="KW-0975">Bacterial flagellum</keyword>
<dbReference type="Proteomes" id="UP000534783">
    <property type="component" value="Unassembled WGS sequence"/>
</dbReference>
<feature type="transmembrane region" description="Helical" evidence="7">
    <location>
        <begin position="6"/>
        <end position="28"/>
    </location>
</feature>
<keyword evidence="9" id="KW-1185">Reference proteome</keyword>
<dbReference type="PANTHER" id="PTHR38766">
    <property type="entry name" value="FLAGELLAR PROTEIN FLIO"/>
    <property type="match status" value="1"/>
</dbReference>
<evidence type="ECO:0000313" key="9">
    <source>
        <dbReference type="Proteomes" id="UP000534783"/>
    </source>
</evidence>
<evidence type="ECO:0000256" key="1">
    <source>
        <dbReference type="ARBA" id="ARBA00022475"/>
    </source>
</evidence>
<evidence type="ECO:0000256" key="5">
    <source>
        <dbReference type="ARBA" id="ARBA00023143"/>
    </source>
</evidence>
<dbReference type="AlphaFoldDB" id="A0A7X6DTE4"/>
<comment type="caution">
    <text evidence="8">The sequence shown here is derived from an EMBL/GenBank/DDBJ whole genome shotgun (WGS) entry which is preliminary data.</text>
</comment>
<comment type="similarity">
    <text evidence="6 7">Belongs to the FliO/MopB family.</text>
</comment>
<gene>
    <name evidence="8" type="primary">fliO</name>
    <name evidence="8" type="ORF">MNODULE_20050</name>
</gene>
<evidence type="ECO:0000313" key="8">
    <source>
        <dbReference type="EMBL" id="NKE73051.1"/>
    </source>
</evidence>
<evidence type="ECO:0000256" key="3">
    <source>
        <dbReference type="ARBA" id="ARBA00022989"/>
    </source>
</evidence>
<keyword evidence="8" id="KW-0966">Cell projection</keyword>
<name>A0A7X6DTE4_9BACT</name>
<evidence type="ECO:0000256" key="6">
    <source>
        <dbReference type="ARBA" id="ARBA00037937"/>
    </source>
</evidence>
<dbReference type="InterPro" id="IPR022781">
    <property type="entry name" value="Flagellar_biosynth_FliO"/>
</dbReference>
<keyword evidence="2 7" id="KW-0812">Transmembrane</keyword>
<dbReference type="GO" id="GO:0009425">
    <property type="term" value="C:bacterial-type flagellum basal body"/>
    <property type="evidence" value="ECO:0007669"/>
    <property type="project" value="UniProtKB-SubCell"/>
</dbReference>
<dbReference type="EMBL" id="VTOW01000005">
    <property type="protein sequence ID" value="NKE73051.1"/>
    <property type="molecule type" value="Genomic_DNA"/>
</dbReference>
<sequence>MDSFWNLIKVGGSLLFVLGIMALTAYAAQRFLGSKLGRWRSQPLIQVLATTYLGPKKEIAVIEVGKEYLVVGITPTQISLLARLEEPPLPSAPIETNAGPRT</sequence>
<keyword evidence="4 7" id="KW-0472">Membrane</keyword>
<dbReference type="InterPro" id="IPR052205">
    <property type="entry name" value="FliO/MopB"/>
</dbReference>
<keyword evidence="8" id="KW-0282">Flagellum</keyword>
<keyword evidence="8" id="KW-0969">Cilium</keyword>
<comment type="subcellular location">
    <subcellularLocation>
        <location evidence="7">Cell membrane</location>
    </subcellularLocation>
    <subcellularLocation>
        <location evidence="7">Bacterial flagellum basal body</location>
    </subcellularLocation>
</comment>
<dbReference type="Pfam" id="PF04347">
    <property type="entry name" value="FliO"/>
    <property type="match status" value="1"/>
</dbReference>
<proteinExistence type="inferred from homology"/>
<evidence type="ECO:0000256" key="2">
    <source>
        <dbReference type="ARBA" id="ARBA00022692"/>
    </source>
</evidence>
<dbReference type="PANTHER" id="PTHR38766:SF1">
    <property type="entry name" value="FLAGELLAR PROTEIN FLIO"/>
    <property type="match status" value="1"/>
</dbReference>
<evidence type="ECO:0000256" key="7">
    <source>
        <dbReference type="RuleBase" id="RU362064"/>
    </source>
</evidence>
<dbReference type="NCBIfam" id="TIGR03500">
    <property type="entry name" value="FliO_TIGR"/>
    <property type="match status" value="1"/>
</dbReference>
<keyword evidence="1 7" id="KW-1003">Cell membrane</keyword>
<dbReference type="GO" id="GO:0044781">
    <property type="term" value="P:bacterial-type flagellum organization"/>
    <property type="evidence" value="ECO:0007669"/>
    <property type="project" value="UniProtKB-UniRule"/>
</dbReference>
<accession>A0A7X6DTE4</accession>
<evidence type="ECO:0000256" key="4">
    <source>
        <dbReference type="ARBA" id="ARBA00023136"/>
    </source>
</evidence>
<dbReference type="GO" id="GO:0005886">
    <property type="term" value="C:plasma membrane"/>
    <property type="evidence" value="ECO:0007669"/>
    <property type="project" value="UniProtKB-SubCell"/>
</dbReference>
<dbReference type="RefSeq" id="WP_168063000.1">
    <property type="nucleotide sequence ID" value="NZ_VTOW01000005.1"/>
</dbReference>
<organism evidence="8 9">
    <name type="scientific">Candidatus Manganitrophus noduliformans</name>
    <dbReference type="NCBI Taxonomy" id="2606439"/>
    <lineage>
        <taxon>Bacteria</taxon>
        <taxon>Pseudomonadati</taxon>
        <taxon>Nitrospirota</taxon>
        <taxon>Nitrospiria</taxon>
        <taxon>Candidatus Troglogloeales</taxon>
        <taxon>Candidatus Manganitrophaceae</taxon>
        <taxon>Candidatus Manganitrophus</taxon>
    </lineage>
</organism>
<keyword evidence="3 7" id="KW-1133">Transmembrane helix</keyword>